<gene>
    <name evidence="2" type="ORF">ACFFR3_46375</name>
</gene>
<name>A0ABV5P336_9ACTN</name>
<accession>A0ABV5P336</accession>
<feature type="region of interest" description="Disordered" evidence="1">
    <location>
        <begin position="49"/>
        <end position="68"/>
    </location>
</feature>
<evidence type="ECO:0008006" key="4">
    <source>
        <dbReference type="Google" id="ProtNLM"/>
    </source>
</evidence>
<dbReference type="RefSeq" id="WP_379485249.1">
    <property type="nucleotide sequence ID" value="NZ_JBHMCF010000057.1"/>
</dbReference>
<evidence type="ECO:0000256" key="1">
    <source>
        <dbReference type="SAM" id="MobiDB-lite"/>
    </source>
</evidence>
<comment type="caution">
    <text evidence="2">The sequence shown here is derived from an EMBL/GenBank/DDBJ whole genome shotgun (WGS) entry which is preliminary data.</text>
</comment>
<reference evidence="2 3" key="1">
    <citation type="submission" date="2024-09" db="EMBL/GenBank/DDBJ databases">
        <authorList>
            <person name="Sun Q."/>
            <person name="Mori K."/>
        </authorList>
    </citation>
    <scope>NUCLEOTIDE SEQUENCE [LARGE SCALE GENOMIC DNA]</scope>
    <source>
        <strain evidence="2 3">JCM 3324</strain>
    </source>
</reference>
<sequence>MPPRGDTSWHQPFLDLVAGGATFADAARELDINNRTLYYHLDRHPKLRQDAQAARQQGGLPPGRRSAVEDTSWHQPFLDLVAGGATFIDAAHELKVSDKRLYNHFDRHPKFRQDALDARQRNENRARGRLRHVAWQEGFLNRIQSGETITDALKACRVSSTTFWWASRGGRDEAFRARLLEMLAGHCDPAMHRITQIIAAGLSDKGAAWVVGVHHSLLRLYAEMVPDVAGRLAAARAARPSSWAATWPVPRDDVLELLAALADGFDLTRACEAANLPLPTVKQWRRRFSMIDALIVAAAGDDRHPPLRPYPRLTCPGDHCGSKTGYDYGCKRPPCRSAAVEPVTDARRTKGTR</sequence>
<dbReference type="Proteomes" id="UP001589568">
    <property type="component" value="Unassembled WGS sequence"/>
</dbReference>
<proteinExistence type="predicted"/>
<protein>
    <recommendedName>
        <fullName evidence="4">Helix-turn-helix domain-containing protein</fullName>
    </recommendedName>
</protein>
<dbReference type="EMBL" id="JBHMCF010000057">
    <property type="protein sequence ID" value="MFB9476965.1"/>
    <property type="molecule type" value="Genomic_DNA"/>
</dbReference>
<evidence type="ECO:0000313" key="2">
    <source>
        <dbReference type="EMBL" id="MFB9476965.1"/>
    </source>
</evidence>
<organism evidence="2 3">
    <name type="scientific">Nonomuraea salmonea</name>
    <dbReference type="NCBI Taxonomy" id="46181"/>
    <lineage>
        <taxon>Bacteria</taxon>
        <taxon>Bacillati</taxon>
        <taxon>Actinomycetota</taxon>
        <taxon>Actinomycetes</taxon>
        <taxon>Streptosporangiales</taxon>
        <taxon>Streptosporangiaceae</taxon>
        <taxon>Nonomuraea</taxon>
    </lineage>
</organism>
<keyword evidence="3" id="KW-1185">Reference proteome</keyword>
<evidence type="ECO:0000313" key="3">
    <source>
        <dbReference type="Proteomes" id="UP001589568"/>
    </source>
</evidence>